<organism evidence="2 3">
    <name type="scientific">Salinirubellus salinus</name>
    <dbReference type="NCBI Taxonomy" id="1364945"/>
    <lineage>
        <taxon>Archaea</taxon>
        <taxon>Methanobacteriati</taxon>
        <taxon>Methanobacteriota</taxon>
        <taxon>Stenosarchaea group</taxon>
        <taxon>Halobacteria</taxon>
        <taxon>Halobacteriales</taxon>
        <taxon>Natronomonadaceae</taxon>
        <taxon>Salinirubellus</taxon>
    </lineage>
</organism>
<dbReference type="GeneID" id="74941308"/>
<accession>A0A9E7R418</accession>
<name>A0A9E7R418_9EURY</name>
<feature type="region of interest" description="Disordered" evidence="1">
    <location>
        <begin position="24"/>
        <end position="44"/>
    </location>
</feature>
<proteinExistence type="predicted"/>
<evidence type="ECO:0000256" key="1">
    <source>
        <dbReference type="SAM" id="MobiDB-lite"/>
    </source>
</evidence>
<feature type="compositionally biased region" description="Low complexity" evidence="1">
    <location>
        <begin position="24"/>
        <end position="37"/>
    </location>
</feature>
<evidence type="ECO:0000313" key="2">
    <source>
        <dbReference type="EMBL" id="UWM55212.1"/>
    </source>
</evidence>
<evidence type="ECO:0000313" key="3">
    <source>
        <dbReference type="Proteomes" id="UP001057580"/>
    </source>
</evidence>
<sequence>MTAEYRGPFEMVGASSAASTSTLASSMTTTATPAPTMGGQLGTTVNVESVPQSPVDAFFEQTSWKREDVELVLNGLSVVAVLVATYWKVSS</sequence>
<dbReference type="AlphaFoldDB" id="A0A9E7R418"/>
<protein>
    <submittedName>
        <fullName evidence="2">Uncharacterized protein</fullName>
    </submittedName>
</protein>
<keyword evidence="3" id="KW-1185">Reference proteome</keyword>
<reference evidence="2" key="1">
    <citation type="submission" date="2022-09" db="EMBL/GenBank/DDBJ databases">
        <title>Diverse halophilic archaea isolated from saline environments.</title>
        <authorList>
            <person name="Cui H.-L."/>
        </authorList>
    </citation>
    <scope>NUCLEOTIDE SEQUENCE</scope>
    <source>
        <strain evidence="2">ZS-35-S2</strain>
    </source>
</reference>
<gene>
    <name evidence="2" type="ORF">N0B31_02760</name>
</gene>
<dbReference type="EMBL" id="CP104003">
    <property type="protein sequence ID" value="UWM55212.1"/>
    <property type="molecule type" value="Genomic_DNA"/>
</dbReference>
<dbReference type="KEGG" id="ssai:N0B31_02760"/>
<dbReference type="RefSeq" id="WP_260594264.1">
    <property type="nucleotide sequence ID" value="NZ_CP104003.1"/>
</dbReference>
<dbReference type="Proteomes" id="UP001057580">
    <property type="component" value="Chromosome"/>
</dbReference>